<dbReference type="SUPFAM" id="SSF52540">
    <property type="entry name" value="P-loop containing nucleoside triphosphate hydrolases"/>
    <property type="match status" value="1"/>
</dbReference>
<protein>
    <submittedName>
        <fullName evidence="2">Uncharacterized conserved protein</fullName>
    </submittedName>
</protein>
<evidence type="ECO:0000313" key="2">
    <source>
        <dbReference type="EMBL" id="CUP56968.1"/>
    </source>
</evidence>
<reference evidence="2 3" key="1">
    <citation type="submission" date="2015-09" db="EMBL/GenBank/DDBJ databases">
        <authorList>
            <consortium name="Pathogen Informatics"/>
        </authorList>
    </citation>
    <scope>NUCLEOTIDE SEQUENCE [LARGE SCALE GENOMIC DNA]</scope>
    <source>
        <strain evidence="2 3">2789STDY5834942</strain>
    </source>
</reference>
<dbReference type="EMBL" id="CZBF01000002">
    <property type="protein sequence ID" value="CUP56968.1"/>
    <property type="molecule type" value="Genomic_DNA"/>
</dbReference>
<dbReference type="Pfam" id="PF13175">
    <property type="entry name" value="AAA_15"/>
    <property type="match status" value="1"/>
</dbReference>
<dbReference type="InterPro" id="IPR041685">
    <property type="entry name" value="AAA_GajA/Old/RecF-like"/>
</dbReference>
<proteinExistence type="predicted"/>
<evidence type="ECO:0000313" key="3">
    <source>
        <dbReference type="Proteomes" id="UP000095788"/>
    </source>
</evidence>
<dbReference type="InterPro" id="IPR027417">
    <property type="entry name" value="P-loop_NTPase"/>
</dbReference>
<dbReference type="RefSeq" id="WP_057281345.1">
    <property type="nucleotide sequence ID" value="NZ_CZBF01000002.1"/>
</dbReference>
<gene>
    <name evidence="2" type="ORF">ERS852554_01069</name>
</gene>
<accession>A0A174PE91</accession>
<feature type="domain" description="Endonuclease GajA/Old nuclease/RecF-like AAA" evidence="1">
    <location>
        <begin position="1"/>
        <end position="97"/>
    </location>
</feature>
<dbReference type="Gene3D" id="3.40.50.300">
    <property type="entry name" value="P-loop containing nucleotide triphosphate hydrolases"/>
    <property type="match status" value="1"/>
</dbReference>
<name>A0A174PE91_BACUN</name>
<dbReference type="AlphaFoldDB" id="A0A174PE91"/>
<sequence length="173" mass="19569">MIKEIRLKNFKVFEEESFNIKPLTLITGVNGMGKSTLIQSLLFLKQNYELGYLSNPKKKLRLKHDFVNLESAGDICYTFAEEKSVCISIKEDNGNEYQWVLDTSEAGSEEVGYTYTGSDIHGLSLFDDRFIFLEAERWGPKAQYNKSEARAYNTSLGIQGGTYAGLPEQRLVG</sequence>
<evidence type="ECO:0000259" key="1">
    <source>
        <dbReference type="Pfam" id="PF13175"/>
    </source>
</evidence>
<organism evidence="2 3">
    <name type="scientific">Bacteroides uniformis</name>
    <dbReference type="NCBI Taxonomy" id="820"/>
    <lineage>
        <taxon>Bacteria</taxon>
        <taxon>Pseudomonadati</taxon>
        <taxon>Bacteroidota</taxon>
        <taxon>Bacteroidia</taxon>
        <taxon>Bacteroidales</taxon>
        <taxon>Bacteroidaceae</taxon>
        <taxon>Bacteroides</taxon>
    </lineage>
</organism>
<dbReference type="Proteomes" id="UP000095788">
    <property type="component" value="Unassembled WGS sequence"/>
</dbReference>